<dbReference type="Proteomes" id="UP000304148">
    <property type="component" value="Chromosome"/>
</dbReference>
<accession>A0A383R9I6</accession>
<keyword evidence="5" id="KW-0804">Transcription</keyword>
<dbReference type="RefSeq" id="WP_138185834.1">
    <property type="nucleotide sequence ID" value="NZ_LS992241.1"/>
</dbReference>
<protein>
    <recommendedName>
        <fullName evidence="10">RNA polymerase sigma factor</fullName>
    </recommendedName>
</protein>
<dbReference type="PANTHER" id="PTHR43133">
    <property type="entry name" value="RNA POLYMERASE ECF-TYPE SIGMA FACTO"/>
    <property type="match status" value="1"/>
</dbReference>
<gene>
    <name evidence="8" type="ORF">PBLR_12249</name>
</gene>
<dbReference type="Gene3D" id="1.10.10.10">
    <property type="entry name" value="Winged helix-like DNA-binding domain superfamily/Winged helix DNA-binding domain"/>
    <property type="match status" value="1"/>
</dbReference>
<dbReference type="InterPro" id="IPR007627">
    <property type="entry name" value="RNA_pol_sigma70_r2"/>
</dbReference>
<dbReference type="SUPFAM" id="SSF88946">
    <property type="entry name" value="Sigma2 domain of RNA polymerase sigma factors"/>
    <property type="match status" value="1"/>
</dbReference>
<keyword evidence="2" id="KW-0805">Transcription regulation</keyword>
<dbReference type="Pfam" id="PF08281">
    <property type="entry name" value="Sigma70_r4_2"/>
    <property type="match status" value="1"/>
</dbReference>
<dbReference type="InterPro" id="IPR013324">
    <property type="entry name" value="RNA_pol_sigma_r3/r4-like"/>
</dbReference>
<feature type="domain" description="RNA polymerase sigma factor 70 region 4 type 2" evidence="7">
    <location>
        <begin position="110"/>
        <end position="159"/>
    </location>
</feature>
<dbReference type="EMBL" id="LS992241">
    <property type="protein sequence ID" value="SYX83827.1"/>
    <property type="molecule type" value="Genomic_DNA"/>
</dbReference>
<dbReference type="GO" id="GO:0016987">
    <property type="term" value="F:sigma factor activity"/>
    <property type="evidence" value="ECO:0007669"/>
    <property type="project" value="UniProtKB-KW"/>
</dbReference>
<dbReference type="SUPFAM" id="SSF88659">
    <property type="entry name" value="Sigma3 and sigma4 domains of RNA polymerase sigma factors"/>
    <property type="match status" value="1"/>
</dbReference>
<reference evidence="9" key="1">
    <citation type="submission" date="2018-08" db="EMBL/GenBank/DDBJ databases">
        <authorList>
            <person name="Chevrot R."/>
        </authorList>
    </citation>
    <scope>NUCLEOTIDE SEQUENCE [LARGE SCALE GENOMIC DNA]</scope>
</reference>
<feature type="domain" description="RNA polymerase sigma-70 region 2" evidence="6">
    <location>
        <begin position="20"/>
        <end position="80"/>
    </location>
</feature>
<dbReference type="AlphaFoldDB" id="A0A383R9I6"/>
<proteinExistence type="inferred from homology"/>
<dbReference type="Gene3D" id="1.10.1740.10">
    <property type="match status" value="1"/>
</dbReference>
<dbReference type="Pfam" id="PF04542">
    <property type="entry name" value="Sigma70_r2"/>
    <property type="match status" value="1"/>
</dbReference>
<dbReference type="InterPro" id="IPR013325">
    <property type="entry name" value="RNA_pol_sigma_r2"/>
</dbReference>
<dbReference type="PANTHER" id="PTHR43133:SF8">
    <property type="entry name" value="RNA POLYMERASE SIGMA FACTOR HI_1459-RELATED"/>
    <property type="match status" value="1"/>
</dbReference>
<evidence type="ECO:0000256" key="3">
    <source>
        <dbReference type="ARBA" id="ARBA00023082"/>
    </source>
</evidence>
<dbReference type="GO" id="GO:0006352">
    <property type="term" value="P:DNA-templated transcription initiation"/>
    <property type="evidence" value="ECO:0007669"/>
    <property type="project" value="InterPro"/>
</dbReference>
<evidence type="ECO:0000313" key="8">
    <source>
        <dbReference type="EMBL" id="SYX83827.1"/>
    </source>
</evidence>
<evidence type="ECO:0000259" key="7">
    <source>
        <dbReference type="Pfam" id="PF08281"/>
    </source>
</evidence>
<evidence type="ECO:0000313" key="9">
    <source>
        <dbReference type="Proteomes" id="UP000304148"/>
    </source>
</evidence>
<evidence type="ECO:0000256" key="2">
    <source>
        <dbReference type="ARBA" id="ARBA00023015"/>
    </source>
</evidence>
<dbReference type="InterPro" id="IPR039425">
    <property type="entry name" value="RNA_pol_sigma-70-like"/>
</dbReference>
<dbReference type="InterPro" id="IPR014284">
    <property type="entry name" value="RNA_pol_sigma-70_dom"/>
</dbReference>
<organism evidence="8 9">
    <name type="scientific">Paenibacillus alvei</name>
    <name type="common">Bacillus alvei</name>
    <dbReference type="NCBI Taxonomy" id="44250"/>
    <lineage>
        <taxon>Bacteria</taxon>
        <taxon>Bacillati</taxon>
        <taxon>Bacillota</taxon>
        <taxon>Bacilli</taxon>
        <taxon>Bacillales</taxon>
        <taxon>Paenibacillaceae</taxon>
        <taxon>Paenibacillus</taxon>
    </lineage>
</organism>
<comment type="similarity">
    <text evidence="1">Belongs to the sigma-70 factor family. ECF subfamily.</text>
</comment>
<dbReference type="GO" id="GO:0003677">
    <property type="term" value="F:DNA binding"/>
    <property type="evidence" value="ECO:0007669"/>
    <property type="project" value="UniProtKB-KW"/>
</dbReference>
<evidence type="ECO:0000259" key="6">
    <source>
        <dbReference type="Pfam" id="PF04542"/>
    </source>
</evidence>
<keyword evidence="3" id="KW-0731">Sigma factor</keyword>
<evidence type="ECO:0000256" key="5">
    <source>
        <dbReference type="ARBA" id="ARBA00023163"/>
    </source>
</evidence>
<name>A0A383R9I6_PAEAL</name>
<evidence type="ECO:0008006" key="10">
    <source>
        <dbReference type="Google" id="ProtNLM"/>
    </source>
</evidence>
<sequence length="245" mass="28656">MTNLDQMQNAEQPNLEQLNDVLNRYCLSLTHSKWDSEDLVQDTWIKILARNKEMEHNNPEALLLRTAKNVWIDQVRRRRRFDLILAKQQLQSQEHNDPIQENSTIDIEAAFQYMMTHLSPLQRTVFLMRGVLGYSVSDTANKLKSTEGAVKAAYHRARKVLHDVKEEEYMEEAALPDTAEARSHIRALTIAFVNGEVNEVLRLVQEEQDLVPVLNMYSMSNQMRYKQKQRTYKQMFHHFEAVLAA</sequence>
<evidence type="ECO:0000256" key="1">
    <source>
        <dbReference type="ARBA" id="ARBA00010641"/>
    </source>
</evidence>
<dbReference type="InterPro" id="IPR013249">
    <property type="entry name" value="RNA_pol_sigma70_r4_t2"/>
</dbReference>
<dbReference type="NCBIfam" id="TIGR02937">
    <property type="entry name" value="sigma70-ECF"/>
    <property type="match status" value="1"/>
</dbReference>
<evidence type="ECO:0000256" key="4">
    <source>
        <dbReference type="ARBA" id="ARBA00023125"/>
    </source>
</evidence>
<keyword evidence="4" id="KW-0238">DNA-binding</keyword>
<dbReference type="InterPro" id="IPR036388">
    <property type="entry name" value="WH-like_DNA-bd_sf"/>
</dbReference>